<dbReference type="NCBIfam" id="TIGR00616">
    <property type="entry name" value="rect"/>
    <property type="match status" value="1"/>
</dbReference>
<reference evidence="2 3" key="1">
    <citation type="submission" date="2013-01" db="EMBL/GenBank/DDBJ databases">
        <title>The Genome Sequence of Clostridium clostridioforme 90A8.</title>
        <authorList>
            <consortium name="The Broad Institute Genome Sequencing Platform"/>
            <person name="Earl A."/>
            <person name="Ward D."/>
            <person name="Feldgarden M."/>
            <person name="Gevers D."/>
            <person name="Courvalin P."/>
            <person name="Lambert T."/>
            <person name="Walker B."/>
            <person name="Young S.K."/>
            <person name="Zeng Q."/>
            <person name="Gargeya S."/>
            <person name="Fitzgerald M."/>
            <person name="Haas B."/>
            <person name="Abouelleil A."/>
            <person name="Alvarado L."/>
            <person name="Arachchi H.M."/>
            <person name="Berlin A.M."/>
            <person name="Chapman S.B."/>
            <person name="Dewar J."/>
            <person name="Goldberg J."/>
            <person name="Griggs A."/>
            <person name="Gujja S."/>
            <person name="Hansen M."/>
            <person name="Howarth C."/>
            <person name="Imamovic A."/>
            <person name="Larimer J."/>
            <person name="McCowan C."/>
            <person name="Murphy C."/>
            <person name="Neiman D."/>
            <person name="Pearson M."/>
            <person name="Priest M."/>
            <person name="Roberts A."/>
            <person name="Saif S."/>
            <person name="Shea T."/>
            <person name="Sisk P."/>
            <person name="Sykes S."/>
            <person name="Wortman J."/>
            <person name="Nusbaum C."/>
            <person name="Birren B."/>
        </authorList>
    </citation>
    <scope>NUCLEOTIDE SEQUENCE [LARGE SCALE GENOMIC DNA]</scope>
    <source>
        <strain evidence="2 3">90A8</strain>
    </source>
</reference>
<dbReference type="EMBL" id="AGYR01000039">
    <property type="protein sequence ID" value="ENZ12400.1"/>
    <property type="molecule type" value="Genomic_DNA"/>
</dbReference>
<dbReference type="PATRIC" id="fig|999408.3.peg.3801"/>
<dbReference type="GO" id="GO:0003677">
    <property type="term" value="F:DNA binding"/>
    <property type="evidence" value="ECO:0007669"/>
    <property type="project" value="InterPro"/>
</dbReference>
<dbReference type="InterPro" id="IPR004590">
    <property type="entry name" value="ssDNA_annealing_RecT"/>
</dbReference>
<dbReference type="InterPro" id="IPR018330">
    <property type="entry name" value="RecT_fam"/>
</dbReference>
<name>A0A0E2HL91_9FIRM</name>
<gene>
    <name evidence="2" type="ORF">HMPREF1090_03526</name>
</gene>
<comment type="caution">
    <text evidence="2">The sequence shown here is derived from an EMBL/GenBank/DDBJ whole genome shotgun (WGS) entry which is preliminary data.</text>
</comment>
<dbReference type="RefSeq" id="WP_002593638.1">
    <property type="nucleotide sequence ID" value="NZ_KB850979.1"/>
</dbReference>
<evidence type="ECO:0000313" key="2">
    <source>
        <dbReference type="EMBL" id="ENZ12400.1"/>
    </source>
</evidence>
<dbReference type="AlphaFoldDB" id="A0A0E2HL91"/>
<accession>A0A0E2HL91</accession>
<proteinExistence type="predicted"/>
<evidence type="ECO:0000313" key="3">
    <source>
        <dbReference type="Proteomes" id="UP000013085"/>
    </source>
</evidence>
<sequence>MAGKQTENKQDTAVAPAGQQAATLIVNNSFIDGLSAQLKLKQEYGLTFPPDYNPTNALMGAYLQLKETNDKNGKCVLETCSQASIANSLMEMVTKGLNMQKKQCYPVPYGGKLQCQVSYHGWKAMAHRYGAKTIDAEVIYEGDTFKYHIENGRKVLEEHTQDFMNIDLDKIKGAYCFITLTNGSRYIEVMNINQIKTAWRKGYGYKENAGTHKEFTDMMAKKTVVSRACRQIVQQYGDSVVVESVEHDDDFSDVDVVAEDVKYDIEQYANAQEFPIEPEPDQPQTAIEQKEPTKTMADVTAGQKQKEPASAVDKSWMEG</sequence>
<organism evidence="2 3">
    <name type="scientific">[Clostridium] clostridioforme 90A8</name>
    <dbReference type="NCBI Taxonomy" id="999408"/>
    <lineage>
        <taxon>Bacteria</taxon>
        <taxon>Bacillati</taxon>
        <taxon>Bacillota</taxon>
        <taxon>Clostridia</taxon>
        <taxon>Lachnospirales</taxon>
        <taxon>Lachnospiraceae</taxon>
        <taxon>Enterocloster</taxon>
    </lineage>
</organism>
<dbReference type="GO" id="GO:0006259">
    <property type="term" value="P:DNA metabolic process"/>
    <property type="evidence" value="ECO:0007669"/>
    <property type="project" value="InterPro"/>
</dbReference>
<feature type="region of interest" description="Disordered" evidence="1">
    <location>
        <begin position="271"/>
        <end position="319"/>
    </location>
</feature>
<dbReference type="Pfam" id="PF03837">
    <property type="entry name" value="RecT"/>
    <property type="match status" value="1"/>
</dbReference>
<protein>
    <submittedName>
        <fullName evidence="2">Phage RecT family recombinase</fullName>
    </submittedName>
</protein>
<dbReference type="HOGENOM" id="CLU_072032_1_0_9"/>
<dbReference type="Proteomes" id="UP000013085">
    <property type="component" value="Unassembled WGS sequence"/>
</dbReference>
<evidence type="ECO:0000256" key="1">
    <source>
        <dbReference type="SAM" id="MobiDB-lite"/>
    </source>
</evidence>